<comment type="caution">
    <text evidence="6">The sequence shown here is derived from an EMBL/GenBank/DDBJ whole genome shotgun (WGS) entry which is preliminary data.</text>
</comment>
<dbReference type="SUPFAM" id="SSF103088">
    <property type="entry name" value="OmpA-like"/>
    <property type="match status" value="1"/>
</dbReference>
<evidence type="ECO:0000256" key="3">
    <source>
        <dbReference type="ARBA" id="ARBA00023237"/>
    </source>
</evidence>
<dbReference type="InterPro" id="IPR006665">
    <property type="entry name" value="OmpA-like"/>
</dbReference>
<dbReference type="PROSITE" id="PS51257">
    <property type="entry name" value="PROKAR_LIPOPROTEIN"/>
    <property type="match status" value="1"/>
</dbReference>
<protein>
    <submittedName>
        <fullName evidence="6">OmpA family protein</fullName>
    </submittedName>
</protein>
<keyword evidence="3" id="KW-0998">Cell outer membrane</keyword>
<dbReference type="Gene3D" id="3.30.1330.60">
    <property type="entry name" value="OmpA-like domain"/>
    <property type="match status" value="1"/>
</dbReference>
<sequence>MKSLLKTTTVLGVVAVLAGCEGQVAGDLKRTTAFGGATTSNLLAQAVSLQGQLLVDLQAQFRASAPDMINFAFNQSTLDAEARAALDQQAAWIRANPAIKFRVYGHTDLVGSNAYNQRLGLRRAQSAVNYLIARGVRRGQVEAVASLGETRPLIATPNPERLNRRTVTQIVGFDRRFLGYDFDGKVAHNIYQGYISADEQ</sequence>
<evidence type="ECO:0000313" key="6">
    <source>
        <dbReference type="EMBL" id="MSU88390.1"/>
    </source>
</evidence>
<evidence type="ECO:0000256" key="4">
    <source>
        <dbReference type="PROSITE-ProRule" id="PRU00473"/>
    </source>
</evidence>
<dbReference type="PROSITE" id="PS51123">
    <property type="entry name" value="OMPA_2"/>
    <property type="match status" value="1"/>
</dbReference>
<accession>A0A6L5YWP4</accession>
<reference evidence="6 7" key="1">
    <citation type="submission" date="2019-10" db="EMBL/GenBank/DDBJ databases">
        <title>Cognatihalovulum marinum gen. nov. sp. nov., a new member of the family Rhodobacteraceae isolated from deep seawater of the Northwest Indian Ocean.</title>
        <authorList>
            <person name="Ruan C."/>
            <person name="Wang J."/>
            <person name="Zheng X."/>
            <person name="Song L."/>
            <person name="Zhu Y."/>
            <person name="Huang Y."/>
            <person name="Lu Z."/>
            <person name="Du W."/>
            <person name="Huang L."/>
            <person name="Dai X."/>
        </authorList>
    </citation>
    <scope>NUCLEOTIDE SEQUENCE [LARGE SCALE GENOMIC DNA]</scope>
    <source>
        <strain evidence="6 7">2CG4</strain>
    </source>
</reference>
<dbReference type="EMBL" id="WIND01000001">
    <property type="protein sequence ID" value="MSU88390.1"/>
    <property type="molecule type" value="Genomic_DNA"/>
</dbReference>
<dbReference type="InterPro" id="IPR050330">
    <property type="entry name" value="Bact_OuterMem_StrucFunc"/>
</dbReference>
<evidence type="ECO:0000313" key="7">
    <source>
        <dbReference type="Proteomes" id="UP000474957"/>
    </source>
</evidence>
<keyword evidence="7" id="KW-1185">Reference proteome</keyword>
<evidence type="ECO:0000259" key="5">
    <source>
        <dbReference type="PROSITE" id="PS51123"/>
    </source>
</evidence>
<dbReference type="CDD" id="cd07185">
    <property type="entry name" value="OmpA_C-like"/>
    <property type="match status" value="1"/>
</dbReference>
<name>A0A6L5YWP4_9RHOB</name>
<dbReference type="RefSeq" id="WP_154444408.1">
    <property type="nucleotide sequence ID" value="NZ_WIND01000001.1"/>
</dbReference>
<dbReference type="PANTHER" id="PTHR30329">
    <property type="entry name" value="STATOR ELEMENT OF FLAGELLAR MOTOR COMPLEX"/>
    <property type="match status" value="1"/>
</dbReference>
<dbReference type="AlphaFoldDB" id="A0A6L5YWP4"/>
<gene>
    <name evidence="6" type="ORF">GE300_02010</name>
</gene>
<evidence type="ECO:0000256" key="2">
    <source>
        <dbReference type="ARBA" id="ARBA00023136"/>
    </source>
</evidence>
<proteinExistence type="predicted"/>
<dbReference type="Pfam" id="PF00691">
    <property type="entry name" value="OmpA"/>
    <property type="match status" value="1"/>
</dbReference>
<dbReference type="InterPro" id="IPR006664">
    <property type="entry name" value="OMP_bac"/>
</dbReference>
<organism evidence="6 7">
    <name type="scientific">Halovulum marinum</name>
    <dbReference type="NCBI Taxonomy" id="2662447"/>
    <lineage>
        <taxon>Bacteria</taxon>
        <taxon>Pseudomonadati</taxon>
        <taxon>Pseudomonadota</taxon>
        <taxon>Alphaproteobacteria</taxon>
        <taxon>Rhodobacterales</taxon>
        <taxon>Paracoccaceae</taxon>
        <taxon>Halovulum</taxon>
    </lineage>
</organism>
<feature type="domain" description="OmpA-like" evidence="5">
    <location>
        <begin position="58"/>
        <end position="174"/>
    </location>
</feature>
<dbReference type="PANTHER" id="PTHR30329:SF21">
    <property type="entry name" value="LIPOPROTEIN YIAD-RELATED"/>
    <property type="match status" value="1"/>
</dbReference>
<dbReference type="GO" id="GO:0009279">
    <property type="term" value="C:cell outer membrane"/>
    <property type="evidence" value="ECO:0007669"/>
    <property type="project" value="UniProtKB-SubCell"/>
</dbReference>
<dbReference type="InterPro" id="IPR036737">
    <property type="entry name" value="OmpA-like_sf"/>
</dbReference>
<comment type="subcellular location">
    <subcellularLocation>
        <location evidence="1">Cell outer membrane</location>
    </subcellularLocation>
</comment>
<dbReference type="PRINTS" id="PR01021">
    <property type="entry name" value="OMPADOMAIN"/>
</dbReference>
<evidence type="ECO:0000256" key="1">
    <source>
        <dbReference type="ARBA" id="ARBA00004442"/>
    </source>
</evidence>
<keyword evidence="2 4" id="KW-0472">Membrane</keyword>
<dbReference type="Proteomes" id="UP000474957">
    <property type="component" value="Unassembled WGS sequence"/>
</dbReference>